<feature type="domain" description="THIF-type NAD/FAD binding fold" evidence="11">
    <location>
        <begin position="15"/>
        <end position="176"/>
    </location>
</feature>
<organism evidence="12 13">
    <name type="scientific">Parathalassolituus penaei</name>
    <dbReference type="NCBI Taxonomy" id="2997323"/>
    <lineage>
        <taxon>Bacteria</taxon>
        <taxon>Pseudomonadati</taxon>
        <taxon>Pseudomonadota</taxon>
        <taxon>Gammaproteobacteria</taxon>
        <taxon>Oceanospirillales</taxon>
        <taxon>Oceanospirillaceae</taxon>
        <taxon>Parathalassolituus</taxon>
    </lineage>
</organism>
<evidence type="ECO:0000256" key="6">
    <source>
        <dbReference type="ARBA" id="ARBA00022840"/>
    </source>
</evidence>
<evidence type="ECO:0000259" key="11">
    <source>
        <dbReference type="Pfam" id="PF00899"/>
    </source>
</evidence>
<comment type="subcellular location">
    <subcellularLocation>
        <location evidence="1">Membrane</location>
        <topology evidence="1">Single-pass membrane protein</topology>
    </subcellularLocation>
</comment>
<dbReference type="RefSeq" id="WP_283172336.1">
    <property type="nucleotide sequence ID" value="NZ_JAPNOA010000013.1"/>
</dbReference>
<keyword evidence="4" id="KW-0812">Transmembrane</keyword>
<evidence type="ECO:0000256" key="5">
    <source>
        <dbReference type="ARBA" id="ARBA00022741"/>
    </source>
</evidence>
<dbReference type="NCBIfam" id="NF011696">
    <property type="entry name" value="PRK15116.1"/>
    <property type="match status" value="1"/>
</dbReference>
<dbReference type="EMBL" id="JAPNOA010000013">
    <property type="protein sequence ID" value="MCY0964117.1"/>
    <property type="molecule type" value="Genomic_DNA"/>
</dbReference>
<dbReference type="FunFam" id="3.40.50.720:FF:000096">
    <property type="entry name" value="tRNA cyclic N6-threonylcarbamoyladenosine(37) synthase TcdA"/>
    <property type="match status" value="1"/>
</dbReference>
<dbReference type="InterPro" id="IPR000594">
    <property type="entry name" value="ThiF_NAD_FAD-bd"/>
</dbReference>
<evidence type="ECO:0000256" key="8">
    <source>
        <dbReference type="ARBA" id="ARBA00023136"/>
    </source>
</evidence>
<dbReference type="CDD" id="cd00755">
    <property type="entry name" value="YgdL_like"/>
    <property type="match status" value="1"/>
</dbReference>
<accession>A0A9X3IQF5</accession>
<evidence type="ECO:0000256" key="2">
    <source>
        <dbReference type="ARBA" id="ARBA00009919"/>
    </source>
</evidence>
<sequence>MTPSYLDRFGGIGRLYGAAGLQRLHDAHICVVGIGGVGSWAAEALVRSGIGAVTLVDLDEVCVTNSNRQIHAATSSVGKFKAEVMKTRLLDINPECRVTAINDFLTEKNLADLLAPDGNSEAFAYVVDCIDSVKHKAAMIAFCKRRKIRIVTTGAAGGQTDPTQIQVGDLNKTFNDPLAKKVRSLLRRDYDFSRNPSRNYSVPCVFSSEQLVYPQPDGSVCQAKPAEGDSTRLDCASGFGSATMVTGTFGFVAAARVVRRIADGAGKKG</sequence>
<dbReference type="Gene3D" id="3.40.50.720">
    <property type="entry name" value="NAD(P)-binding Rossmann-like Domain"/>
    <property type="match status" value="1"/>
</dbReference>
<keyword evidence="6" id="KW-0067">ATP-binding</keyword>
<name>A0A9X3IQF5_9GAMM</name>
<protein>
    <recommendedName>
        <fullName evidence="9">tRNA threonylcarbamoyladenosine dehydratase</fullName>
    </recommendedName>
    <alternativeName>
        <fullName evidence="10">t(6)A37 dehydratase</fullName>
    </alternativeName>
</protein>
<keyword evidence="13" id="KW-1185">Reference proteome</keyword>
<reference evidence="12" key="1">
    <citation type="submission" date="2022-11" db="EMBL/GenBank/DDBJ databases">
        <title>Parathalassolutuus dongxingensis gen. nov., sp. nov., a novel member of family Oceanospirillaceae isolated from a coastal shrimp pond in Guangxi, China.</title>
        <authorList>
            <person name="Chen H."/>
        </authorList>
    </citation>
    <scope>NUCLEOTIDE SEQUENCE</scope>
    <source>
        <strain evidence="12">G-43</strain>
    </source>
</reference>
<dbReference type="GO" id="GO:0061504">
    <property type="term" value="P:cyclic threonylcarbamoyladenosine biosynthetic process"/>
    <property type="evidence" value="ECO:0007669"/>
    <property type="project" value="TreeGrafter"/>
</dbReference>
<keyword evidence="8" id="KW-0472">Membrane</keyword>
<evidence type="ECO:0000256" key="4">
    <source>
        <dbReference type="ARBA" id="ARBA00022692"/>
    </source>
</evidence>
<keyword evidence="7" id="KW-1133">Transmembrane helix</keyword>
<proteinExistence type="inferred from homology"/>
<dbReference type="Proteomes" id="UP001150830">
    <property type="component" value="Unassembled WGS sequence"/>
</dbReference>
<dbReference type="PANTHER" id="PTHR43267">
    <property type="entry name" value="TRNA THREONYLCARBAMOYLADENOSINE DEHYDRATASE"/>
    <property type="match status" value="1"/>
</dbReference>
<comment type="similarity">
    <text evidence="2">Belongs to the HesA/MoeB/ThiF family.</text>
</comment>
<dbReference type="GO" id="GO:0008641">
    <property type="term" value="F:ubiquitin-like modifier activating enzyme activity"/>
    <property type="evidence" value="ECO:0007669"/>
    <property type="project" value="InterPro"/>
</dbReference>
<dbReference type="PANTHER" id="PTHR43267:SF1">
    <property type="entry name" value="TRNA THREONYLCARBAMOYLADENOSINE DEHYDRATASE"/>
    <property type="match status" value="1"/>
</dbReference>
<dbReference type="AlphaFoldDB" id="A0A9X3IQF5"/>
<evidence type="ECO:0000256" key="1">
    <source>
        <dbReference type="ARBA" id="ARBA00004167"/>
    </source>
</evidence>
<gene>
    <name evidence="12" type="primary">tcdA</name>
    <name evidence="12" type="ORF">OUO13_02880</name>
</gene>
<comment type="caution">
    <text evidence="12">The sequence shown here is derived from an EMBL/GenBank/DDBJ whole genome shotgun (WGS) entry which is preliminary data.</text>
</comment>
<evidence type="ECO:0000256" key="9">
    <source>
        <dbReference type="ARBA" id="ARBA00074884"/>
    </source>
</evidence>
<dbReference type="GO" id="GO:0016020">
    <property type="term" value="C:membrane"/>
    <property type="evidence" value="ECO:0007669"/>
    <property type="project" value="UniProtKB-SubCell"/>
</dbReference>
<evidence type="ECO:0000313" key="13">
    <source>
        <dbReference type="Proteomes" id="UP001150830"/>
    </source>
</evidence>
<dbReference type="GO" id="GO:0061503">
    <property type="term" value="F:tRNA threonylcarbamoyladenosine dehydratase"/>
    <property type="evidence" value="ECO:0007669"/>
    <property type="project" value="TreeGrafter"/>
</dbReference>
<evidence type="ECO:0000256" key="7">
    <source>
        <dbReference type="ARBA" id="ARBA00022989"/>
    </source>
</evidence>
<dbReference type="Pfam" id="PF00899">
    <property type="entry name" value="ThiF"/>
    <property type="match status" value="1"/>
</dbReference>
<keyword evidence="3" id="KW-0436">Ligase</keyword>
<evidence type="ECO:0000313" key="12">
    <source>
        <dbReference type="EMBL" id="MCY0964117.1"/>
    </source>
</evidence>
<dbReference type="GO" id="GO:0005524">
    <property type="term" value="F:ATP binding"/>
    <property type="evidence" value="ECO:0007669"/>
    <property type="project" value="UniProtKB-KW"/>
</dbReference>
<keyword evidence="5" id="KW-0547">Nucleotide-binding</keyword>
<dbReference type="InterPro" id="IPR035985">
    <property type="entry name" value="Ubiquitin-activating_enz"/>
</dbReference>
<dbReference type="SUPFAM" id="SSF69572">
    <property type="entry name" value="Activating enzymes of the ubiquitin-like proteins"/>
    <property type="match status" value="1"/>
</dbReference>
<evidence type="ECO:0000256" key="10">
    <source>
        <dbReference type="ARBA" id="ARBA00083375"/>
    </source>
</evidence>
<dbReference type="InterPro" id="IPR045886">
    <property type="entry name" value="ThiF/MoeB/HesA"/>
</dbReference>
<evidence type="ECO:0000256" key="3">
    <source>
        <dbReference type="ARBA" id="ARBA00022598"/>
    </source>
</evidence>